<feature type="domain" description="Solute-binding protein family 3/N-terminal" evidence="3">
    <location>
        <begin position="48"/>
        <end position="277"/>
    </location>
</feature>
<comment type="caution">
    <text evidence="4">The sequence shown here is derived from an EMBL/GenBank/DDBJ whole genome shotgun (WGS) entry which is preliminary data.</text>
</comment>
<name>A0ABU6F1T7_9ACTN</name>
<organism evidence="4 5">
    <name type="scientific">Streptomyces endophyticus</name>
    <dbReference type="NCBI Taxonomy" id="714166"/>
    <lineage>
        <taxon>Bacteria</taxon>
        <taxon>Bacillati</taxon>
        <taxon>Actinomycetota</taxon>
        <taxon>Actinomycetes</taxon>
        <taxon>Kitasatosporales</taxon>
        <taxon>Streptomycetaceae</taxon>
        <taxon>Streptomyces</taxon>
    </lineage>
</organism>
<dbReference type="Proteomes" id="UP001354931">
    <property type="component" value="Unassembled WGS sequence"/>
</dbReference>
<dbReference type="CDD" id="cd01004">
    <property type="entry name" value="PBP2_MidA_like"/>
    <property type="match status" value="1"/>
</dbReference>
<sequence length="290" mass="31513">MSRPLRALTAVAACLAATAALSGCVSTSMPASVAGKGGLPPSITEDKELKVGLSPDFPPMEYRDEKTSRVVGVDVDLARALGAELGLKVTFQEQKFDQLMNSVTTSRVDMVMSGISDTVDRQETVDFVDYFDTVGRFYTLPGRADDFRDGDDVCGRKLAVSKTTDYYGQALEYNKRYCTGKGKPAIRVLPTDSGAAARLQLEQKRADVAIQGGENLAFFERTEPGRFKVVLDPIPAKPFAAVVKKDDKPMARLVLKGFRQLRADGTYQRILKKAGMAYGSMAPTFNGVED</sequence>
<dbReference type="Gene3D" id="3.40.190.10">
    <property type="entry name" value="Periplasmic binding protein-like II"/>
    <property type="match status" value="2"/>
</dbReference>
<reference evidence="4 5" key="1">
    <citation type="submission" date="2022-10" db="EMBL/GenBank/DDBJ databases">
        <authorList>
            <person name="Xie J."/>
            <person name="Shen N."/>
        </authorList>
    </citation>
    <scope>NUCLEOTIDE SEQUENCE [LARGE SCALE GENOMIC DNA]</scope>
    <source>
        <strain evidence="4 5">YIM65594</strain>
    </source>
</reference>
<dbReference type="RefSeq" id="WP_326015489.1">
    <property type="nucleotide sequence ID" value="NZ_JAOZYC010000075.1"/>
</dbReference>
<dbReference type="PANTHER" id="PTHR35936">
    <property type="entry name" value="MEMBRANE-BOUND LYTIC MUREIN TRANSGLYCOSYLASE F"/>
    <property type="match status" value="1"/>
</dbReference>
<evidence type="ECO:0000313" key="4">
    <source>
        <dbReference type="EMBL" id="MEB8337819.1"/>
    </source>
</evidence>
<dbReference type="SUPFAM" id="SSF53850">
    <property type="entry name" value="Periplasmic binding protein-like II"/>
    <property type="match status" value="1"/>
</dbReference>
<dbReference type="PANTHER" id="PTHR35936:SF17">
    <property type="entry name" value="ARGININE-BINDING EXTRACELLULAR PROTEIN ARTP"/>
    <property type="match status" value="1"/>
</dbReference>
<dbReference type="InterPro" id="IPR001638">
    <property type="entry name" value="Solute-binding_3/MltF_N"/>
</dbReference>
<feature type="signal peptide" evidence="2">
    <location>
        <begin position="1"/>
        <end position="22"/>
    </location>
</feature>
<gene>
    <name evidence="4" type="ORF">OKJ99_09900</name>
</gene>
<evidence type="ECO:0000256" key="2">
    <source>
        <dbReference type="SAM" id="SignalP"/>
    </source>
</evidence>
<protein>
    <submittedName>
        <fullName evidence="4">ABC transporter substrate-binding protein</fullName>
    </submittedName>
</protein>
<keyword evidence="5" id="KW-1185">Reference proteome</keyword>
<evidence type="ECO:0000256" key="1">
    <source>
        <dbReference type="ARBA" id="ARBA00022729"/>
    </source>
</evidence>
<dbReference type="EMBL" id="JAOZYC010000075">
    <property type="protein sequence ID" value="MEB8337819.1"/>
    <property type="molecule type" value="Genomic_DNA"/>
</dbReference>
<evidence type="ECO:0000259" key="3">
    <source>
        <dbReference type="SMART" id="SM00062"/>
    </source>
</evidence>
<accession>A0ABU6F1T7</accession>
<dbReference type="Pfam" id="PF00497">
    <property type="entry name" value="SBP_bac_3"/>
    <property type="match status" value="1"/>
</dbReference>
<keyword evidence="1 2" id="KW-0732">Signal</keyword>
<proteinExistence type="predicted"/>
<feature type="chain" id="PRO_5046905768" evidence="2">
    <location>
        <begin position="23"/>
        <end position="290"/>
    </location>
</feature>
<dbReference type="SMART" id="SM00062">
    <property type="entry name" value="PBPb"/>
    <property type="match status" value="1"/>
</dbReference>
<evidence type="ECO:0000313" key="5">
    <source>
        <dbReference type="Proteomes" id="UP001354931"/>
    </source>
</evidence>
<dbReference type="PROSITE" id="PS51257">
    <property type="entry name" value="PROKAR_LIPOPROTEIN"/>
    <property type="match status" value="1"/>
</dbReference>